<organism evidence="9 10">
    <name type="scientific">Ferrimicrobium acidiphilum DSM 19497</name>
    <dbReference type="NCBI Taxonomy" id="1121877"/>
    <lineage>
        <taxon>Bacteria</taxon>
        <taxon>Bacillati</taxon>
        <taxon>Actinomycetota</taxon>
        <taxon>Acidimicrobiia</taxon>
        <taxon>Acidimicrobiales</taxon>
        <taxon>Acidimicrobiaceae</taxon>
        <taxon>Ferrimicrobium</taxon>
    </lineage>
</organism>
<keyword evidence="10" id="KW-1185">Reference proteome</keyword>
<dbReference type="HAMAP" id="MF_00693">
    <property type="entry name" value="Transcrip_reg_TACO1"/>
    <property type="match status" value="1"/>
</dbReference>
<keyword evidence="4 6" id="KW-0238">DNA-binding</keyword>
<dbReference type="Gene3D" id="1.10.10.200">
    <property type="match status" value="1"/>
</dbReference>
<keyword evidence="2 6" id="KW-0963">Cytoplasm</keyword>
<dbReference type="SUPFAM" id="SSF75625">
    <property type="entry name" value="YebC-like"/>
    <property type="match status" value="1"/>
</dbReference>
<feature type="domain" description="TACO1/YebC-like N-terminal" evidence="8">
    <location>
        <begin position="5"/>
        <end position="76"/>
    </location>
</feature>
<dbReference type="InterPro" id="IPR048300">
    <property type="entry name" value="TACO1_YebC-like_2nd/3rd_dom"/>
</dbReference>
<comment type="subcellular location">
    <subcellularLocation>
        <location evidence="6">Cytoplasm</location>
    </subcellularLocation>
</comment>
<dbReference type="InterPro" id="IPR017856">
    <property type="entry name" value="Integrase-like_N"/>
</dbReference>
<dbReference type="InterPro" id="IPR026564">
    <property type="entry name" value="Transcrip_reg_TACO1-like_dom3"/>
</dbReference>
<evidence type="ECO:0000313" key="10">
    <source>
        <dbReference type="Proteomes" id="UP000032336"/>
    </source>
</evidence>
<dbReference type="FunFam" id="1.10.10.200:FF:000002">
    <property type="entry name" value="Probable transcriptional regulatory protein CLM62_37755"/>
    <property type="match status" value="1"/>
</dbReference>
<dbReference type="PANTHER" id="PTHR12532:SF6">
    <property type="entry name" value="TRANSCRIPTIONAL REGULATORY PROTEIN YEBC-RELATED"/>
    <property type="match status" value="1"/>
</dbReference>
<evidence type="ECO:0000256" key="5">
    <source>
        <dbReference type="ARBA" id="ARBA00023163"/>
    </source>
</evidence>
<dbReference type="RefSeq" id="WP_035388321.1">
    <property type="nucleotide sequence ID" value="NZ_JQKF01000002.1"/>
</dbReference>
<dbReference type="AlphaFoldDB" id="A0A0D8FY58"/>
<protein>
    <recommendedName>
        <fullName evidence="6">Probable transcriptional regulatory protein FEAC_02710</fullName>
    </recommendedName>
</protein>
<dbReference type="InterPro" id="IPR029072">
    <property type="entry name" value="YebC-like"/>
</dbReference>
<dbReference type="InterPro" id="IPR049083">
    <property type="entry name" value="TACO1_YebC_N"/>
</dbReference>
<dbReference type="STRING" id="1121877.FEAC_02710"/>
<dbReference type="Proteomes" id="UP000032336">
    <property type="component" value="Unassembled WGS sequence"/>
</dbReference>
<evidence type="ECO:0000256" key="3">
    <source>
        <dbReference type="ARBA" id="ARBA00023015"/>
    </source>
</evidence>
<evidence type="ECO:0000259" key="8">
    <source>
        <dbReference type="Pfam" id="PF20772"/>
    </source>
</evidence>
<dbReference type="Pfam" id="PF01709">
    <property type="entry name" value="Transcrip_reg"/>
    <property type="match status" value="1"/>
</dbReference>
<feature type="domain" description="TACO1/YebC-like second and third" evidence="7">
    <location>
        <begin position="82"/>
        <end position="237"/>
    </location>
</feature>
<dbReference type="GO" id="GO:0005829">
    <property type="term" value="C:cytosol"/>
    <property type="evidence" value="ECO:0007669"/>
    <property type="project" value="TreeGrafter"/>
</dbReference>
<evidence type="ECO:0000256" key="2">
    <source>
        <dbReference type="ARBA" id="ARBA00022490"/>
    </source>
</evidence>
<name>A0A0D8FY58_9ACTN</name>
<proteinExistence type="inferred from homology"/>
<dbReference type="GeneID" id="78371616"/>
<dbReference type="NCBIfam" id="NF009044">
    <property type="entry name" value="PRK12378.1"/>
    <property type="match status" value="1"/>
</dbReference>
<reference evidence="9 10" key="1">
    <citation type="submission" date="2015-01" db="EMBL/GenBank/DDBJ databases">
        <title>Draft genome of the acidophilic iron oxidizer Ferrimicrobium acidiphilum strain T23.</title>
        <authorList>
            <person name="Poehlein A."/>
            <person name="Eisen S."/>
            <person name="Schloemann M."/>
            <person name="Johnson B.D."/>
            <person name="Daniel R."/>
            <person name="Muehling M."/>
        </authorList>
    </citation>
    <scope>NUCLEOTIDE SEQUENCE [LARGE SCALE GENOMIC DNA]</scope>
    <source>
        <strain evidence="9 10">T23</strain>
    </source>
</reference>
<keyword evidence="5 6" id="KW-0804">Transcription</keyword>
<evidence type="ECO:0000313" key="9">
    <source>
        <dbReference type="EMBL" id="KJE77899.1"/>
    </source>
</evidence>
<keyword evidence="3 6" id="KW-0805">Transcription regulation</keyword>
<dbReference type="NCBIfam" id="NF001030">
    <property type="entry name" value="PRK00110.1"/>
    <property type="match status" value="1"/>
</dbReference>
<dbReference type="GO" id="GO:0006355">
    <property type="term" value="P:regulation of DNA-templated transcription"/>
    <property type="evidence" value="ECO:0007669"/>
    <property type="project" value="UniProtKB-UniRule"/>
</dbReference>
<dbReference type="EMBL" id="JXUW01000002">
    <property type="protein sequence ID" value="KJE77899.1"/>
    <property type="molecule type" value="Genomic_DNA"/>
</dbReference>
<gene>
    <name evidence="9" type="ORF">FEAC_02710</name>
</gene>
<evidence type="ECO:0000256" key="1">
    <source>
        <dbReference type="ARBA" id="ARBA00008724"/>
    </source>
</evidence>
<dbReference type="InterPro" id="IPR002876">
    <property type="entry name" value="Transcrip_reg_TACO1-like"/>
</dbReference>
<dbReference type="PANTHER" id="PTHR12532">
    <property type="entry name" value="TRANSLATIONAL ACTIVATOR OF CYTOCHROME C OXIDASE 1"/>
    <property type="match status" value="1"/>
</dbReference>
<dbReference type="NCBIfam" id="TIGR01033">
    <property type="entry name" value="YebC/PmpR family DNA-binding transcriptional regulator"/>
    <property type="match status" value="1"/>
</dbReference>
<sequence>MSGHSKWATIKHKKGAQDKARGKLFAKLIRQIEVAAREGGGDQGSNANLRGMVQKARDNSVPVATIDRAIKRGTGELEGVRYEAITYEGYGPGGVAVMVECLSDNRNRTGADVRSAFSKSGGSLAEPGAVSWQFSRKVVIVVAGDVPEEELMLAVLNAGGEDLTRVDEDWQITAPPNTLTELKSALEGEGYTIRSAEVELVPQSTLAIDDAGEARKVLRLVDALEDLDDVQNVIANFDIPDEFFEELDD</sequence>
<dbReference type="Gene3D" id="3.30.70.980">
    <property type="match status" value="2"/>
</dbReference>
<comment type="caution">
    <text evidence="9">The sequence shown here is derived from an EMBL/GenBank/DDBJ whole genome shotgun (WGS) entry which is preliminary data.</text>
</comment>
<dbReference type="PATRIC" id="fig|1121877.4.peg.293"/>
<dbReference type="Pfam" id="PF20772">
    <property type="entry name" value="TACO1_YebC_N"/>
    <property type="match status" value="1"/>
</dbReference>
<comment type="similarity">
    <text evidence="1 6">Belongs to the TACO1 family.</text>
</comment>
<evidence type="ECO:0000259" key="7">
    <source>
        <dbReference type="Pfam" id="PF01709"/>
    </source>
</evidence>
<accession>A0A0D8FY58</accession>
<dbReference type="GO" id="GO:0003677">
    <property type="term" value="F:DNA binding"/>
    <property type="evidence" value="ECO:0007669"/>
    <property type="project" value="UniProtKB-UniRule"/>
</dbReference>
<evidence type="ECO:0000256" key="6">
    <source>
        <dbReference type="HAMAP-Rule" id="MF_00693"/>
    </source>
</evidence>
<dbReference type="OrthoDB" id="9781053at2"/>
<dbReference type="eggNOG" id="COG0217">
    <property type="taxonomic scope" value="Bacteria"/>
</dbReference>
<evidence type="ECO:0000256" key="4">
    <source>
        <dbReference type="ARBA" id="ARBA00023125"/>
    </source>
</evidence>